<evidence type="ECO:0000313" key="2">
    <source>
        <dbReference type="Proteomes" id="UP001152049"/>
    </source>
</evidence>
<name>A0A9W8VG52_9HYPO</name>
<sequence length="278" mass="32393">MILGKGHNSDSIQPYIKKLPIVLKQRTRKLVIEMAQPRPDGDGKEDVGFWYKYNNLAPYLAPVILEFKKAIPSLESVHLIFWYEYCHVTMHYWQSHLEKLAEDWIAIEGNHQKDATGVCEDKTTDKFNPEVSHVQVEDDWYNPAEMIGFNVYREDLDPDFNASGMLKPKFFLKVQFNLFDFSDPDAGDGGWNDVQLWDSYADRTLKNDSTLQLEFVAKDLKYEEHVQGILEGRQFNPKGWAHEEINLMNERDRDAMLHTRCVSKDTCQPLYIKTVRAV</sequence>
<proteinExistence type="predicted"/>
<dbReference type="OrthoDB" id="5104305at2759"/>
<dbReference type="EMBL" id="JAOQAZ010000008">
    <property type="protein sequence ID" value="KAJ4264246.1"/>
    <property type="molecule type" value="Genomic_DNA"/>
</dbReference>
<reference evidence="1" key="1">
    <citation type="submission" date="2022-09" db="EMBL/GenBank/DDBJ databases">
        <title>Fusarium specimens isolated from Avocado Roots.</title>
        <authorList>
            <person name="Stajich J."/>
            <person name="Roper C."/>
            <person name="Heimlech-Rivalta G."/>
        </authorList>
    </citation>
    <scope>NUCLEOTIDE SEQUENCE</scope>
    <source>
        <strain evidence="1">CF00136</strain>
    </source>
</reference>
<comment type="caution">
    <text evidence="1">The sequence shown here is derived from an EMBL/GenBank/DDBJ whole genome shotgun (WGS) entry which is preliminary data.</text>
</comment>
<keyword evidence="2" id="KW-1185">Reference proteome</keyword>
<gene>
    <name evidence="1" type="ORF">NW762_005440</name>
</gene>
<organism evidence="1 2">
    <name type="scientific">Fusarium torreyae</name>
    <dbReference type="NCBI Taxonomy" id="1237075"/>
    <lineage>
        <taxon>Eukaryota</taxon>
        <taxon>Fungi</taxon>
        <taxon>Dikarya</taxon>
        <taxon>Ascomycota</taxon>
        <taxon>Pezizomycotina</taxon>
        <taxon>Sordariomycetes</taxon>
        <taxon>Hypocreomycetidae</taxon>
        <taxon>Hypocreales</taxon>
        <taxon>Nectriaceae</taxon>
        <taxon>Fusarium</taxon>
    </lineage>
</organism>
<evidence type="ECO:0000313" key="1">
    <source>
        <dbReference type="EMBL" id="KAJ4264246.1"/>
    </source>
</evidence>
<protein>
    <submittedName>
        <fullName evidence="1">Uncharacterized protein</fullName>
    </submittedName>
</protein>
<dbReference type="Proteomes" id="UP001152049">
    <property type="component" value="Unassembled WGS sequence"/>
</dbReference>
<accession>A0A9W8VG52</accession>
<dbReference type="AlphaFoldDB" id="A0A9W8VG52"/>